<dbReference type="AlphaFoldDB" id="A0A837GC33"/>
<comment type="caution">
    <text evidence="1">The sequence shown here is derived from an EMBL/GenBank/DDBJ whole genome shotgun (WGS) entry which is preliminary data.</text>
</comment>
<protein>
    <submittedName>
        <fullName evidence="1">Uncharacterized protein</fullName>
    </submittedName>
</protein>
<reference evidence="1" key="1">
    <citation type="journal article" date="2015" name="BMC Genomics">
        <title>Genome mining reveals unlocked bioactive potential of marine Gram-negative bacteria.</title>
        <authorList>
            <person name="Machado H."/>
            <person name="Sonnenschein E.C."/>
            <person name="Melchiorsen J."/>
            <person name="Gram L."/>
        </authorList>
    </citation>
    <scope>NUCLEOTIDE SEQUENCE</scope>
    <source>
        <strain evidence="1">S2052</strain>
    </source>
</reference>
<evidence type="ECO:0000313" key="1">
    <source>
        <dbReference type="EMBL" id="KJY77902.1"/>
    </source>
</evidence>
<sequence length="498" mass="57855">MADYYQQQFEQKTEELKKIFEEHSARLEDKIEAKNSQISERAIEKTLKIVSLIGGSLVAFIFLFGVFGYGDVKESVTQMFTRKVDNWLQIDENESPLKESILTFRDRTLLDSLYVRLKIAKLEQSRTFELSNSELEVIIGLANNKELSLSDYRLILDAYQTSHSPFGFGFYGDYKSNLFDKIMTESGFNQQAEKQKKFFETFKRDRNILKYCNGILGNADHHLRHRAFDVLAKFSPANAREYIEENFDHIDDNELKFSMVIFMVNEWINTQKIENYSKSLLDSVNTDILGARNYFELLISMIEDSESASLIYESFSREPNQEKISLSATMLEEAINYGATVKLADFRTDYEVVVIEFPEHGYLSLESNDFEKLYTSRPTIDKVFDNNLRSVDSLAKAISFYEIRDDENYILSVSAKLNSNAMITLEDGNFLKSNDLIGNLWLTVDKENKLIATYRDRTSKIISSHVKELINFNGADVSFVYNKEEVRSLLYKKKDYYY</sequence>
<proteinExistence type="predicted"/>
<gene>
    <name evidence="1" type="ORF">TW71_02405</name>
</gene>
<dbReference type="EMBL" id="JXXR01000001">
    <property type="protein sequence ID" value="KJY77902.1"/>
    <property type="molecule type" value="Genomic_DNA"/>
</dbReference>
<name>A0A837GC33_9VIBR</name>
<organism evidence="1">
    <name type="scientific">Vibrio coralliilyticus</name>
    <dbReference type="NCBI Taxonomy" id="190893"/>
    <lineage>
        <taxon>Bacteria</taxon>
        <taxon>Pseudomonadati</taxon>
        <taxon>Pseudomonadota</taxon>
        <taxon>Gammaproteobacteria</taxon>
        <taxon>Vibrionales</taxon>
        <taxon>Vibrionaceae</taxon>
        <taxon>Vibrio</taxon>
    </lineage>
</organism>
<accession>A0A837GC33</accession>
<dbReference type="RefSeq" id="WP_045984866.1">
    <property type="nucleotide sequence ID" value="NZ_CP063051.1"/>
</dbReference>